<protein>
    <recommendedName>
        <fullName evidence="1">ER-bound oxygenase mpaB/mpaB'/Rubber oxygenase catalytic domain-containing protein</fullName>
    </recommendedName>
</protein>
<name>H0EB25_9ACTN</name>
<evidence type="ECO:0000313" key="3">
    <source>
        <dbReference type="Proteomes" id="UP000005143"/>
    </source>
</evidence>
<organism evidence="2 3">
    <name type="scientific">Patulibacter medicamentivorans</name>
    <dbReference type="NCBI Taxonomy" id="1097667"/>
    <lineage>
        <taxon>Bacteria</taxon>
        <taxon>Bacillati</taxon>
        <taxon>Actinomycetota</taxon>
        <taxon>Thermoleophilia</taxon>
        <taxon>Solirubrobacterales</taxon>
        <taxon>Patulibacteraceae</taxon>
        <taxon>Patulibacter</taxon>
    </lineage>
</organism>
<evidence type="ECO:0000259" key="1">
    <source>
        <dbReference type="Pfam" id="PF09995"/>
    </source>
</evidence>
<sequence>MALTLRKREPVAPHEDHGFFGPDSVTWRVWSYPTSLTVGFQRAVVIEELDPALVAAVDATKDIRYRPRTRYDRTLRYFALVAFGSTRATSKAADVLVKVHSKAIGTEPLSGNRYDANDPHSQLWIHLTAWHSILYAYERYGPGRLSPQDEARYWEECAIAAELQTCDPADVPRSREGIREYFAQMRPRLAGSEVAQSTMDHLLNAEVMLAPTPRVLAPARWVVNKVLRVATIATMPHWMRKMAGLRQPRALDVLVRPLMRLSFATVHLSRRLELLALGLLSPATVPVVAPILLGVAPERPETLTPAEARERYGYERPAEAHRAWRAKQRARVFERGEAPSDAGLLESEAVLGSMAAAGPPVATGD</sequence>
<accession>H0EB25</accession>
<dbReference type="OrthoDB" id="108890at2"/>
<dbReference type="GO" id="GO:0016491">
    <property type="term" value="F:oxidoreductase activity"/>
    <property type="evidence" value="ECO:0007669"/>
    <property type="project" value="InterPro"/>
</dbReference>
<keyword evidence="3" id="KW-1185">Reference proteome</keyword>
<dbReference type="AlphaFoldDB" id="H0EB25"/>
<dbReference type="Pfam" id="PF09995">
    <property type="entry name" value="MPAB_Lcp_cat"/>
    <property type="match status" value="1"/>
</dbReference>
<gene>
    <name evidence="2" type="ORF">PAI11_40500</name>
</gene>
<dbReference type="PANTHER" id="PTHR36151:SF3">
    <property type="entry name" value="ER-BOUND OXYGENASE MPAB_MPAB'_RUBBER OXYGENASE CATALYTIC DOMAIN-CONTAINING PROTEIN"/>
    <property type="match status" value="1"/>
</dbReference>
<dbReference type="RefSeq" id="WP_007578677.1">
    <property type="nucleotide sequence ID" value="NZ_AGUD01000303.1"/>
</dbReference>
<comment type="caution">
    <text evidence="2">The sequence shown here is derived from an EMBL/GenBank/DDBJ whole genome shotgun (WGS) entry which is preliminary data.</text>
</comment>
<reference evidence="2 3" key="1">
    <citation type="journal article" date="2013" name="Biodegradation">
        <title>Quantitative proteomic analysis of ibuprofen-degrading Patulibacter sp. strain I11.</title>
        <authorList>
            <person name="Almeida B."/>
            <person name="Kjeldal H."/>
            <person name="Lolas I."/>
            <person name="Knudsen A.D."/>
            <person name="Carvalho G."/>
            <person name="Nielsen K.L."/>
            <person name="Barreto Crespo M.T."/>
            <person name="Stensballe A."/>
            <person name="Nielsen J.L."/>
        </authorList>
    </citation>
    <scope>NUCLEOTIDE SEQUENCE [LARGE SCALE GENOMIC DNA]</scope>
    <source>
        <strain evidence="2 3">I11</strain>
    </source>
</reference>
<dbReference type="InterPro" id="IPR018713">
    <property type="entry name" value="MPAB/Lcp_cat_dom"/>
</dbReference>
<dbReference type="PATRIC" id="fig|1097667.3.peg.4015"/>
<dbReference type="PANTHER" id="PTHR36151">
    <property type="entry name" value="BLR2777 PROTEIN"/>
    <property type="match status" value="1"/>
</dbReference>
<proteinExistence type="predicted"/>
<dbReference type="Proteomes" id="UP000005143">
    <property type="component" value="Unassembled WGS sequence"/>
</dbReference>
<feature type="domain" description="ER-bound oxygenase mpaB/mpaB'/Rubber oxygenase catalytic" evidence="1">
    <location>
        <begin position="27"/>
        <end position="261"/>
    </location>
</feature>
<evidence type="ECO:0000313" key="2">
    <source>
        <dbReference type="EMBL" id="EHN09100.1"/>
    </source>
</evidence>
<dbReference type="EMBL" id="AGUD01000303">
    <property type="protein sequence ID" value="EHN09100.1"/>
    <property type="molecule type" value="Genomic_DNA"/>
</dbReference>